<evidence type="ECO:0000313" key="1">
    <source>
        <dbReference type="EMBL" id="JAE24558.1"/>
    </source>
</evidence>
<reference evidence="1" key="2">
    <citation type="journal article" date="2015" name="Data Brief">
        <title>Shoot transcriptome of the giant reed, Arundo donax.</title>
        <authorList>
            <person name="Barrero R.A."/>
            <person name="Guerrero F.D."/>
            <person name="Moolhuijzen P."/>
            <person name="Goolsby J.A."/>
            <person name="Tidwell J."/>
            <person name="Bellgard S.E."/>
            <person name="Bellgard M.I."/>
        </authorList>
    </citation>
    <scope>NUCLEOTIDE SEQUENCE</scope>
    <source>
        <tissue evidence="1">Shoot tissue taken approximately 20 cm above the soil surface</tissue>
    </source>
</reference>
<organism evidence="1">
    <name type="scientific">Arundo donax</name>
    <name type="common">Giant reed</name>
    <name type="synonym">Donax arundinaceus</name>
    <dbReference type="NCBI Taxonomy" id="35708"/>
    <lineage>
        <taxon>Eukaryota</taxon>
        <taxon>Viridiplantae</taxon>
        <taxon>Streptophyta</taxon>
        <taxon>Embryophyta</taxon>
        <taxon>Tracheophyta</taxon>
        <taxon>Spermatophyta</taxon>
        <taxon>Magnoliopsida</taxon>
        <taxon>Liliopsida</taxon>
        <taxon>Poales</taxon>
        <taxon>Poaceae</taxon>
        <taxon>PACMAD clade</taxon>
        <taxon>Arundinoideae</taxon>
        <taxon>Arundineae</taxon>
        <taxon>Arundo</taxon>
    </lineage>
</organism>
<accession>A0A0A9GVG2</accession>
<dbReference type="AlphaFoldDB" id="A0A0A9GVG2"/>
<protein>
    <submittedName>
        <fullName evidence="1">Uncharacterized protein</fullName>
    </submittedName>
</protein>
<name>A0A0A9GVG2_ARUDO</name>
<dbReference type="PANTHER" id="PTHR35166">
    <property type="entry name" value="OS05G0193700 PROTEIN-RELATED"/>
    <property type="match status" value="1"/>
</dbReference>
<sequence>MSAIEFLMTYKELPQFEVGLILRKPWNRTPFTDTQEYKDLLADPSVTQEDMDEAAAVHEAWQEHRLRFQEYVRSEYEAKGYVEVSEEYIAKRIEIEEYSKKLWEEGFADFDKDEVTQ</sequence>
<proteinExistence type="predicted"/>
<reference evidence="1" key="1">
    <citation type="submission" date="2014-09" db="EMBL/GenBank/DDBJ databases">
        <authorList>
            <person name="Magalhaes I.L.F."/>
            <person name="Oliveira U."/>
            <person name="Santos F.R."/>
            <person name="Vidigal T.H.D.A."/>
            <person name="Brescovit A.D."/>
            <person name="Santos A.J."/>
        </authorList>
    </citation>
    <scope>NUCLEOTIDE SEQUENCE</scope>
    <source>
        <tissue evidence="1">Shoot tissue taken approximately 20 cm above the soil surface</tissue>
    </source>
</reference>
<dbReference type="PANTHER" id="PTHR35166:SF20">
    <property type="entry name" value="EXPRESSED PROTEIN"/>
    <property type="match status" value="1"/>
</dbReference>
<dbReference type="EMBL" id="GBRH01173338">
    <property type="protein sequence ID" value="JAE24558.1"/>
    <property type="molecule type" value="Transcribed_RNA"/>
</dbReference>